<evidence type="ECO:0000259" key="1">
    <source>
        <dbReference type="SMART" id="SM00829"/>
    </source>
</evidence>
<dbReference type="Pfam" id="PF08240">
    <property type="entry name" value="ADH_N"/>
    <property type="match status" value="1"/>
</dbReference>
<dbReference type="EMBL" id="HBGG01035205">
    <property type="protein sequence ID" value="CAD9216201.1"/>
    <property type="molecule type" value="Transcribed_RNA"/>
</dbReference>
<dbReference type="InterPro" id="IPR036291">
    <property type="entry name" value="NAD(P)-bd_dom_sf"/>
</dbReference>
<dbReference type="PANTHER" id="PTHR44013:SF1">
    <property type="entry name" value="ZINC-TYPE ALCOHOL DEHYDROGENASE-LIKE PROTEIN C16A3.02C"/>
    <property type="match status" value="1"/>
</dbReference>
<protein>
    <recommendedName>
        <fullName evidence="1">Enoyl reductase (ER) domain-containing protein</fullName>
    </recommendedName>
</protein>
<dbReference type="CDD" id="cd05289">
    <property type="entry name" value="MDR_like_2"/>
    <property type="match status" value="1"/>
</dbReference>
<dbReference type="InterPro" id="IPR013154">
    <property type="entry name" value="ADH-like_N"/>
</dbReference>
<dbReference type="AlphaFoldDB" id="A0A7S1T293"/>
<dbReference type="InterPro" id="IPR020843">
    <property type="entry name" value="ER"/>
</dbReference>
<sequence>MGARFSSFKQAQTKAHNDTFEFDIATVDSPTLRDSDVLVKVHAAALNPVDHVVSRGVLKDLWPEAEKLPFTPGYDFSGKIVRKGRAVKGFHHGQMVCGVQWGTGSKGGRYHADDEEGGPCGGSLAEYIRVPVSSLVKVPKGMSPETAAALSMVCQTAYQGLFDYNSIKSGDKVIIFGGTTAVGQIAIQLAKNMRCNVFATCSTGKIDFVKALGATPIDYTKQSWWEAEKGFDAGFCTTIGDSDAAHLKDDGAFKPGAILSSILTAGPATEEGTPKVVKFVFHQDAKALQQMVDDAAAGKLKIEINKTWKGLTAENLKEMFTEQKTAKSLGKNVLVL</sequence>
<dbReference type="Gene3D" id="3.40.50.720">
    <property type="entry name" value="NAD(P)-binding Rossmann-like Domain"/>
    <property type="match status" value="1"/>
</dbReference>
<evidence type="ECO:0000313" key="2">
    <source>
        <dbReference type="EMBL" id="CAD9216201.1"/>
    </source>
</evidence>
<name>A0A7S1T293_9CHLO</name>
<dbReference type="InterPro" id="IPR052733">
    <property type="entry name" value="Chloroplast_QOR"/>
</dbReference>
<proteinExistence type="predicted"/>
<dbReference type="SUPFAM" id="SSF50129">
    <property type="entry name" value="GroES-like"/>
    <property type="match status" value="1"/>
</dbReference>
<dbReference type="SMART" id="SM00829">
    <property type="entry name" value="PKS_ER"/>
    <property type="match status" value="1"/>
</dbReference>
<dbReference type="GO" id="GO:0016491">
    <property type="term" value="F:oxidoreductase activity"/>
    <property type="evidence" value="ECO:0007669"/>
    <property type="project" value="InterPro"/>
</dbReference>
<dbReference type="SUPFAM" id="SSF51735">
    <property type="entry name" value="NAD(P)-binding Rossmann-fold domains"/>
    <property type="match status" value="1"/>
</dbReference>
<dbReference type="InterPro" id="IPR011032">
    <property type="entry name" value="GroES-like_sf"/>
</dbReference>
<dbReference type="Gene3D" id="3.90.180.10">
    <property type="entry name" value="Medium-chain alcohol dehydrogenases, catalytic domain"/>
    <property type="match status" value="1"/>
</dbReference>
<accession>A0A7S1T293</accession>
<reference evidence="2" key="1">
    <citation type="submission" date="2021-01" db="EMBL/GenBank/DDBJ databases">
        <authorList>
            <person name="Corre E."/>
            <person name="Pelletier E."/>
            <person name="Niang G."/>
            <person name="Scheremetjew M."/>
            <person name="Finn R."/>
            <person name="Kale V."/>
            <person name="Holt S."/>
            <person name="Cochrane G."/>
            <person name="Meng A."/>
            <person name="Brown T."/>
            <person name="Cohen L."/>
        </authorList>
    </citation>
    <scope>NUCLEOTIDE SEQUENCE</scope>
    <source>
        <strain evidence="2">PLY429</strain>
    </source>
</reference>
<dbReference type="PANTHER" id="PTHR44013">
    <property type="entry name" value="ZINC-TYPE ALCOHOL DEHYDROGENASE-LIKE PROTEIN C16A3.02C"/>
    <property type="match status" value="1"/>
</dbReference>
<organism evidence="2">
    <name type="scientific">Tetraselmis chuii</name>
    <dbReference type="NCBI Taxonomy" id="63592"/>
    <lineage>
        <taxon>Eukaryota</taxon>
        <taxon>Viridiplantae</taxon>
        <taxon>Chlorophyta</taxon>
        <taxon>core chlorophytes</taxon>
        <taxon>Chlorodendrophyceae</taxon>
        <taxon>Chlorodendrales</taxon>
        <taxon>Chlorodendraceae</taxon>
        <taxon>Tetraselmis</taxon>
    </lineage>
</organism>
<gene>
    <name evidence="2" type="ORF">TCHU04912_LOCUS18441</name>
</gene>
<feature type="domain" description="Enoyl reductase (ER)" evidence="1">
    <location>
        <begin position="15"/>
        <end position="334"/>
    </location>
</feature>